<evidence type="ECO:0000256" key="8">
    <source>
        <dbReference type="SAM" id="MobiDB-lite"/>
    </source>
</evidence>
<dbReference type="Proteomes" id="UP000266506">
    <property type="component" value="Unassembled WGS sequence"/>
</dbReference>
<comment type="caution">
    <text evidence="10">The sequence shown here is derived from an EMBL/GenBank/DDBJ whole genome shotgun (WGS) entry which is preliminary data.</text>
</comment>
<dbReference type="PANTHER" id="PTHR45866:SF12">
    <property type="entry name" value="DNA TOPOISOMERASE 4 SUBUNIT B"/>
    <property type="match status" value="1"/>
</dbReference>
<dbReference type="Pfam" id="PF01751">
    <property type="entry name" value="Toprim"/>
    <property type="match status" value="1"/>
</dbReference>
<dbReference type="SMART" id="SM00433">
    <property type="entry name" value="TOP2c"/>
    <property type="match status" value="1"/>
</dbReference>
<dbReference type="InterPro" id="IPR014721">
    <property type="entry name" value="Ribsml_uS5_D2-typ_fold_subgr"/>
</dbReference>
<dbReference type="CDD" id="cd00822">
    <property type="entry name" value="TopoII_Trans_DNA_gyrase"/>
    <property type="match status" value="1"/>
</dbReference>
<dbReference type="OrthoDB" id="9802808at2"/>
<dbReference type="Pfam" id="PF02518">
    <property type="entry name" value="HATPase_c"/>
    <property type="match status" value="1"/>
</dbReference>
<evidence type="ECO:0000256" key="1">
    <source>
        <dbReference type="ARBA" id="ARBA00000185"/>
    </source>
</evidence>
<dbReference type="PROSITE" id="PS00177">
    <property type="entry name" value="TOPOISOMERASE_II"/>
    <property type="match status" value="1"/>
</dbReference>
<dbReference type="PRINTS" id="PR00418">
    <property type="entry name" value="TPI2FAMILY"/>
</dbReference>
<evidence type="ECO:0000256" key="2">
    <source>
        <dbReference type="ARBA" id="ARBA00001946"/>
    </source>
</evidence>
<dbReference type="EC" id="5.6.2.2" evidence="3"/>
<evidence type="ECO:0000313" key="11">
    <source>
        <dbReference type="Proteomes" id="UP000266506"/>
    </source>
</evidence>
<dbReference type="PRINTS" id="PR01159">
    <property type="entry name" value="DNAGYRASEB"/>
</dbReference>
<dbReference type="FunFam" id="3.30.565.10:FF:000002">
    <property type="entry name" value="DNA gyrase subunit B"/>
    <property type="match status" value="1"/>
</dbReference>
<keyword evidence="7 10" id="KW-0413">Isomerase</keyword>
<dbReference type="InterPro" id="IPR013759">
    <property type="entry name" value="Topo_IIA_B_C"/>
</dbReference>
<keyword evidence="6" id="KW-0238">DNA-binding</keyword>
<dbReference type="SUPFAM" id="SSF54211">
    <property type="entry name" value="Ribosomal protein S5 domain 2-like"/>
    <property type="match status" value="1"/>
</dbReference>
<dbReference type="InterPro" id="IPR003594">
    <property type="entry name" value="HATPase_dom"/>
</dbReference>
<dbReference type="GO" id="GO:0005694">
    <property type="term" value="C:chromosome"/>
    <property type="evidence" value="ECO:0007669"/>
    <property type="project" value="InterPro"/>
</dbReference>
<dbReference type="PROSITE" id="PS50880">
    <property type="entry name" value="TOPRIM"/>
    <property type="match status" value="1"/>
</dbReference>
<dbReference type="InterPro" id="IPR018522">
    <property type="entry name" value="TopoIIA_CS"/>
</dbReference>
<evidence type="ECO:0000259" key="9">
    <source>
        <dbReference type="PROSITE" id="PS50880"/>
    </source>
</evidence>
<dbReference type="InterPro" id="IPR000565">
    <property type="entry name" value="Topo_IIA_B"/>
</dbReference>
<evidence type="ECO:0000313" key="10">
    <source>
        <dbReference type="EMBL" id="RIA64132.1"/>
    </source>
</evidence>
<dbReference type="EMBL" id="QXEV01000047">
    <property type="protein sequence ID" value="RIA64132.1"/>
    <property type="molecule type" value="Genomic_DNA"/>
</dbReference>
<dbReference type="GO" id="GO:0006265">
    <property type="term" value="P:DNA topological change"/>
    <property type="evidence" value="ECO:0007669"/>
    <property type="project" value="InterPro"/>
</dbReference>
<dbReference type="InterPro" id="IPR013760">
    <property type="entry name" value="Topo_IIA-like_dom_sf"/>
</dbReference>
<feature type="domain" description="Toprim" evidence="9">
    <location>
        <begin position="435"/>
        <end position="549"/>
    </location>
</feature>
<dbReference type="Gene3D" id="3.40.50.670">
    <property type="match status" value="1"/>
</dbReference>
<dbReference type="SMART" id="SM00387">
    <property type="entry name" value="HATPase_c"/>
    <property type="match status" value="1"/>
</dbReference>
<evidence type="ECO:0000256" key="3">
    <source>
        <dbReference type="ARBA" id="ARBA00012895"/>
    </source>
</evidence>
<proteinExistence type="predicted"/>
<dbReference type="CDD" id="cd16928">
    <property type="entry name" value="HATPase_GyrB-like"/>
    <property type="match status" value="1"/>
</dbReference>
<dbReference type="PANTHER" id="PTHR45866">
    <property type="entry name" value="DNA GYRASE/TOPOISOMERASE SUBUNIT B"/>
    <property type="match status" value="1"/>
</dbReference>
<dbReference type="GO" id="GO:0005524">
    <property type="term" value="F:ATP binding"/>
    <property type="evidence" value="ECO:0007669"/>
    <property type="project" value="InterPro"/>
</dbReference>
<dbReference type="FunCoup" id="A0A397QSQ6">
    <property type="interactions" value="62"/>
</dbReference>
<dbReference type="Gene3D" id="3.30.230.10">
    <property type="match status" value="1"/>
</dbReference>
<keyword evidence="11" id="KW-1185">Reference proteome</keyword>
<dbReference type="InterPro" id="IPR036890">
    <property type="entry name" value="HATPase_C_sf"/>
</dbReference>
<protein>
    <recommendedName>
        <fullName evidence="3">DNA topoisomerase (ATP-hydrolyzing)</fullName>
        <ecNumber evidence="3">5.6.2.2</ecNumber>
    </recommendedName>
</protein>
<dbReference type="AlphaFoldDB" id="A0A397QSQ6"/>
<organism evidence="10 11">
    <name type="scientific">Anaeroplasma bactoclasticum</name>
    <dbReference type="NCBI Taxonomy" id="2088"/>
    <lineage>
        <taxon>Bacteria</taxon>
        <taxon>Bacillati</taxon>
        <taxon>Mycoplasmatota</taxon>
        <taxon>Mollicutes</taxon>
        <taxon>Anaeroplasmatales</taxon>
        <taxon>Anaeroplasmataceae</taxon>
        <taxon>Anaeroplasma</taxon>
    </lineage>
</organism>
<accession>A0A397QSQ6</accession>
<dbReference type="InterPro" id="IPR006171">
    <property type="entry name" value="TOPRIM_dom"/>
</dbReference>
<dbReference type="Pfam" id="PF00204">
    <property type="entry name" value="DNA_gyraseB"/>
    <property type="match status" value="1"/>
</dbReference>
<reference evidence="10 11" key="1">
    <citation type="submission" date="2018-08" db="EMBL/GenBank/DDBJ databases">
        <title>Genomic Encyclopedia of Archaeal and Bacterial Type Strains, Phase II (KMG-II): from individual species to whole genera.</title>
        <authorList>
            <person name="Goeker M."/>
        </authorList>
    </citation>
    <scope>NUCLEOTIDE SEQUENCE [LARGE SCALE GENOMIC DNA]</scope>
    <source>
        <strain evidence="10 11">ATCC 27112</strain>
    </source>
</reference>
<evidence type="ECO:0000256" key="4">
    <source>
        <dbReference type="ARBA" id="ARBA00022723"/>
    </source>
</evidence>
<dbReference type="Gene3D" id="3.30.565.10">
    <property type="entry name" value="Histidine kinase-like ATPase, C-terminal domain"/>
    <property type="match status" value="1"/>
</dbReference>
<dbReference type="InterPro" id="IPR020568">
    <property type="entry name" value="Ribosomal_Su5_D2-typ_SF"/>
</dbReference>
<sequence>MSKNSYDDSSIQVLEGLEHVRKRPGMYIGSTDERGLHHLVWEIVDNSIDEALAGYGKEIIVTINEDNSITVEDSGRGVPCGMHETGKNTMEIIYTKLNAGGKFGGGGYKTSGGLHGVGASVTNALSSYMDVTSYRDGKIHRISFKHGGMEVSPVEVIGDTKRTGTTVHFKPDPTVFTTTVYQYDTIKTRIRESAFLIKGLKMTLKDKRSGKSESFQYENGISEYVAFLTTGKSPMHNVAYFDGDYKSEVTTTSADGKSETTEETIEVEVAFQFLDSYNETLISFVNNVKTPDGGTHETGYKTALTRAFNDYAHRAKLIKENQTLEGADIRTGLTSVVSVRIGEKQLEFEGQTKAKLGTPAAKTAVDNVVGEKLTFFLMENKDLAERIIKKAQKEAEARAAARKAREQARLDKKDKGERNISTKLAPTSEKNKDINELYLVEGDSAGGSAKQGRDRRFQAILPLRGKVLNTERATIDAALKNEEINTMIYTIGAGYGPDFDLKKCNYKKIIIMTDADDDGAHIQVLLLTFFFNHMRPLVEDGRIYLALPPLFKITKRGKTEEIVYAWTNEEKDKILASCKCPTLLQRYKGLGEMNAEQLWETTMNPETRTLVQVHVEDEAEAESQVNVLMGNDSERRRNWLENHVSFTLEEE</sequence>
<dbReference type="Pfam" id="PF00986">
    <property type="entry name" value="DNA_gyraseB_C"/>
    <property type="match status" value="1"/>
</dbReference>
<dbReference type="NCBIfam" id="NF004189">
    <property type="entry name" value="PRK05644.1"/>
    <property type="match status" value="1"/>
</dbReference>
<dbReference type="GO" id="GO:0046872">
    <property type="term" value="F:metal ion binding"/>
    <property type="evidence" value="ECO:0007669"/>
    <property type="project" value="UniProtKB-KW"/>
</dbReference>
<dbReference type="InterPro" id="IPR001241">
    <property type="entry name" value="Topo_IIA"/>
</dbReference>
<comment type="catalytic activity">
    <reaction evidence="1">
        <text>ATP-dependent breakage, passage and rejoining of double-stranded DNA.</text>
        <dbReference type="EC" id="5.6.2.2"/>
    </reaction>
</comment>
<feature type="region of interest" description="Disordered" evidence="8">
    <location>
        <begin position="399"/>
        <end position="420"/>
    </location>
</feature>
<dbReference type="SUPFAM" id="SSF55874">
    <property type="entry name" value="ATPase domain of HSP90 chaperone/DNA topoisomerase II/histidine kinase"/>
    <property type="match status" value="1"/>
</dbReference>
<keyword evidence="4" id="KW-0479">Metal-binding</keyword>
<evidence type="ECO:0000256" key="7">
    <source>
        <dbReference type="ARBA" id="ARBA00023235"/>
    </source>
</evidence>
<dbReference type="InterPro" id="IPR013506">
    <property type="entry name" value="Topo_IIA_bsu_dom2"/>
</dbReference>
<dbReference type="InterPro" id="IPR002288">
    <property type="entry name" value="DNA_gyrase_B_C"/>
</dbReference>
<gene>
    <name evidence="10" type="ORF">EI71_02016</name>
</gene>
<evidence type="ECO:0000256" key="5">
    <source>
        <dbReference type="ARBA" id="ARBA00022842"/>
    </source>
</evidence>
<dbReference type="SUPFAM" id="SSF56719">
    <property type="entry name" value="Type II DNA topoisomerase"/>
    <property type="match status" value="1"/>
</dbReference>
<dbReference type="InParanoid" id="A0A397QSQ6"/>
<comment type="cofactor">
    <cofactor evidence="2">
        <name>Mg(2+)</name>
        <dbReference type="ChEBI" id="CHEBI:18420"/>
    </cofactor>
</comment>
<evidence type="ECO:0000256" key="6">
    <source>
        <dbReference type="ARBA" id="ARBA00023125"/>
    </source>
</evidence>
<dbReference type="GO" id="GO:0003677">
    <property type="term" value="F:DNA binding"/>
    <property type="evidence" value="ECO:0007669"/>
    <property type="project" value="UniProtKB-KW"/>
</dbReference>
<dbReference type="RefSeq" id="WP_119017048.1">
    <property type="nucleotide sequence ID" value="NZ_QXEV01000047.1"/>
</dbReference>
<dbReference type="InterPro" id="IPR005740">
    <property type="entry name" value="ParE_type2"/>
</dbReference>
<dbReference type="NCBIfam" id="TIGR01058">
    <property type="entry name" value="parE_Gpos"/>
    <property type="match status" value="1"/>
</dbReference>
<keyword evidence="5" id="KW-0460">Magnesium</keyword>
<dbReference type="GO" id="GO:0034335">
    <property type="term" value="F:DNA negative supercoiling activity"/>
    <property type="evidence" value="ECO:0007669"/>
    <property type="project" value="UniProtKB-ARBA"/>
</dbReference>
<name>A0A397QSQ6_9MOLU</name>